<dbReference type="RefSeq" id="XP_042924586.1">
    <property type="nucleotide sequence ID" value="XM_043062127.1"/>
</dbReference>
<evidence type="ECO:0000256" key="1">
    <source>
        <dbReference type="SAM" id="Coils"/>
    </source>
</evidence>
<feature type="region of interest" description="Disordered" evidence="2">
    <location>
        <begin position="283"/>
        <end position="315"/>
    </location>
</feature>
<dbReference type="InParanoid" id="A0A2K3DS38"/>
<dbReference type="GO" id="GO:0004620">
    <property type="term" value="F:phospholipase activity"/>
    <property type="evidence" value="ECO:0000318"/>
    <property type="project" value="GO_Central"/>
</dbReference>
<dbReference type="Proteomes" id="UP000006906">
    <property type="component" value="Chromosome 5"/>
</dbReference>
<dbReference type="OrthoDB" id="63514at2759"/>
<keyword evidence="4" id="KW-1185">Reference proteome</keyword>
<dbReference type="InterPro" id="IPR036770">
    <property type="entry name" value="Ankyrin_rpt-contain_sf"/>
</dbReference>
<dbReference type="GO" id="GO:0016020">
    <property type="term" value="C:membrane"/>
    <property type="evidence" value="ECO:0000318"/>
    <property type="project" value="GO_Central"/>
</dbReference>
<evidence type="ECO:0000313" key="3">
    <source>
        <dbReference type="EMBL" id="PNW83308.1"/>
    </source>
</evidence>
<gene>
    <name evidence="3" type="ORF">CHLRE_05g230700v5</name>
</gene>
<dbReference type="GeneID" id="66053326"/>
<evidence type="ECO:0000313" key="4">
    <source>
        <dbReference type="Proteomes" id="UP000006906"/>
    </source>
</evidence>
<accession>A0A2K3DS38</accession>
<dbReference type="Gene3D" id="1.25.40.20">
    <property type="entry name" value="Ankyrin repeat-containing domain"/>
    <property type="match status" value="1"/>
</dbReference>
<dbReference type="ExpressionAtlas" id="A0A2K3DS38">
    <property type="expression patterns" value="baseline and differential"/>
</dbReference>
<sequence>MAQKPPIKVWRLRGELHRAALPWPGVDFAAHWGRPEPWLALTLPQRRRLLCLAASSGHAPSLDAALAHCGCTLTPEVLAAAAAAGNMAFCVRLMAMRERPPSSSSRLPINVGEALAEIAAQNGQLPVLQLLLANCEDFGIAPAVSAAARGACAGGHLDVLAWLQQVHGYSPKTRDVEAAARAGQVVMLEHLLGLLFETAYAPLAITPARMRFVAAFKRANEGNGRRCNRRLLLLAMIHGCPVEALRRHYSCRPPWRWRLGGAPGVAVAAAAAAAAGNWEVADSNAELAEERTEPEASRRPGGGQQQSATDEGLSSSAGLVEQAAAAVGSATRCWAAKLDFLRHRWGGAVFDQVLRGVRGGLEASAGIWAAAARPADALERLRWLRREHGGGGFLADAVKPAALQAASEGRAAELRYLWDECGGAWEDDDFVHRLVGAAGCGGGAGGGAGGDAGVLQLLAERGNAAFTVLHAWNEVRTGNGTGTRLEWLVENATGEVDMDEWDQQNVVPPDVLWGCVWEEAARQGADVPLLRALRELRGVPIDLGALAEGGSEEALEWAAAELEQEAQAAAAAAAAAVQAQAAEQAPAQAPEQQAQLEAAGGGGLRALQPQEVWRVKNAGNLAALTWLRGRGLVPPLEP</sequence>
<evidence type="ECO:0000256" key="2">
    <source>
        <dbReference type="SAM" id="MobiDB-lite"/>
    </source>
</evidence>
<keyword evidence="1" id="KW-0175">Coiled coil</keyword>
<proteinExistence type="predicted"/>
<feature type="compositionally biased region" description="Basic and acidic residues" evidence="2">
    <location>
        <begin position="288"/>
        <end position="298"/>
    </location>
</feature>
<dbReference type="EMBL" id="CM008966">
    <property type="protein sequence ID" value="PNW83308.1"/>
    <property type="molecule type" value="Genomic_DNA"/>
</dbReference>
<dbReference type="PANTHER" id="PTHR12393:SF6">
    <property type="entry name" value="SPHINGOMYELIN PHOSPHODIESTERASE 2"/>
    <property type="match status" value="1"/>
</dbReference>
<protein>
    <submittedName>
        <fullName evidence="3">Uncharacterized protein</fullName>
    </submittedName>
</protein>
<organism evidence="3 4">
    <name type="scientific">Chlamydomonas reinhardtii</name>
    <name type="common">Chlamydomonas smithii</name>
    <dbReference type="NCBI Taxonomy" id="3055"/>
    <lineage>
        <taxon>Eukaryota</taxon>
        <taxon>Viridiplantae</taxon>
        <taxon>Chlorophyta</taxon>
        <taxon>core chlorophytes</taxon>
        <taxon>Chlorophyceae</taxon>
        <taxon>CS clade</taxon>
        <taxon>Chlamydomonadales</taxon>
        <taxon>Chlamydomonadaceae</taxon>
        <taxon>Chlamydomonas</taxon>
    </lineage>
</organism>
<feature type="coiled-coil region" evidence="1">
    <location>
        <begin position="552"/>
        <end position="579"/>
    </location>
</feature>
<dbReference type="Gramene" id="PNW83308">
    <property type="protein sequence ID" value="PNW83308"/>
    <property type="gene ID" value="CHLRE_05g230700v5"/>
</dbReference>
<dbReference type="GO" id="GO:0005783">
    <property type="term" value="C:endoplasmic reticulum"/>
    <property type="evidence" value="ECO:0000318"/>
    <property type="project" value="GO_Central"/>
</dbReference>
<dbReference type="AlphaFoldDB" id="A0A2K3DS38"/>
<dbReference type="GO" id="GO:0030149">
    <property type="term" value="P:sphingolipid catabolic process"/>
    <property type="evidence" value="ECO:0000318"/>
    <property type="project" value="GO_Central"/>
</dbReference>
<feature type="compositionally biased region" description="Polar residues" evidence="2">
    <location>
        <begin position="305"/>
        <end position="315"/>
    </location>
</feature>
<dbReference type="KEGG" id="cre:CHLRE_05g230700v5"/>
<dbReference type="GO" id="GO:0046513">
    <property type="term" value="P:ceramide biosynthetic process"/>
    <property type="evidence" value="ECO:0000318"/>
    <property type="project" value="GO_Central"/>
</dbReference>
<name>A0A2K3DS38_CHLRE</name>
<dbReference type="PANTHER" id="PTHR12393">
    <property type="entry name" value="SPHINGOMYELIN PHOSPHODIESTERASE RELATED"/>
    <property type="match status" value="1"/>
</dbReference>
<reference evidence="3 4" key="1">
    <citation type="journal article" date="2007" name="Science">
        <title>The Chlamydomonas genome reveals the evolution of key animal and plant functions.</title>
        <authorList>
            <person name="Merchant S.S."/>
            <person name="Prochnik S.E."/>
            <person name="Vallon O."/>
            <person name="Harris E.H."/>
            <person name="Karpowicz S.J."/>
            <person name="Witman G.B."/>
            <person name="Terry A."/>
            <person name="Salamov A."/>
            <person name="Fritz-Laylin L.K."/>
            <person name="Marechal-Drouard L."/>
            <person name="Marshall W.F."/>
            <person name="Qu L.H."/>
            <person name="Nelson D.R."/>
            <person name="Sanderfoot A.A."/>
            <person name="Spalding M.H."/>
            <person name="Kapitonov V.V."/>
            <person name="Ren Q."/>
            <person name="Ferris P."/>
            <person name="Lindquist E."/>
            <person name="Shapiro H."/>
            <person name="Lucas S.M."/>
            <person name="Grimwood J."/>
            <person name="Schmutz J."/>
            <person name="Cardol P."/>
            <person name="Cerutti H."/>
            <person name="Chanfreau G."/>
            <person name="Chen C.L."/>
            <person name="Cognat V."/>
            <person name="Croft M.T."/>
            <person name="Dent R."/>
            <person name="Dutcher S."/>
            <person name="Fernandez E."/>
            <person name="Fukuzawa H."/>
            <person name="Gonzalez-Ballester D."/>
            <person name="Gonzalez-Halphen D."/>
            <person name="Hallmann A."/>
            <person name="Hanikenne M."/>
            <person name="Hippler M."/>
            <person name="Inwood W."/>
            <person name="Jabbari K."/>
            <person name="Kalanon M."/>
            <person name="Kuras R."/>
            <person name="Lefebvre P.A."/>
            <person name="Lemaire S.D."/>
            <person name="Lobanov A.V."/>
            <person name="Lohr M."/>
            <person name="Manuell A."/>
            <person name="Meier I."/>
            <person name="Mets L."/>
            <person name="Mittag M."/>
            <person name="Mittelmeier T."/>
            <person name="Moroney J.V."/>
            <person name="Moseley J."/>
            <person name="Napoli C."/>
            <person name="Nedelcu A.M."/>
            <person name="Niyogi K."/>
            <person name="Novoselov S.V."/>
            <person name="Paulsen I.T."/>
            <person name="Pazour G."/>
            <person name="Purton S."/>
            <person name="Ral J.P."/>
            <person name="Riano-Pachon D.M."/>
            <person name="Riekhof W."/>
            <person name="Rymarquis L."/>
            <person name="Schroda M."/>
            <person name="Stern D."/>
            <person name="Umen J."/>
            <person name="Willows R."/>
            <person name="Wilson N."/>
            <person name="Zimmer S.L."/>
            <person name="Allmer J."/>
            <person name="Balk J."/>
            <person name="Bisova K."/>
            <person name="Chen C.J."/>
            <person name="Elias M."/>
            <person name="Gendler K."/>
            <person name="Hauser C."/>
            <person name="Lamb M.R."/>
            <person name="Ledford H."/>
            <person name="Long J.C."/>
            <person name="Minagawa J."/>
            <person name="Page M.D."/>
            <person name="Pan J."/>
            <person name="Pootakham W."/>
            <person name="Roje S."/>
            <person name="Rose A."/>
            <person name="Stahlberg E."/>
            <person name="Terauchi A.M."/>
            <person name="Yang P."/>
            <person name="Ball S."/>
            <person name="Bowler C."/>
            <person name="Dieckmann C.L."/>
            <person name="Gladyshev V.N."/>
            <person name="Green P."/>
            <person name="Jorgensen R."/>
            <person name="Mayfield S."/>
            <person name="Mueller-Roeber B."/>
            <person name="Rajamani S."/>
            <person name="Sayre R.T."/>
            <person name="Brokstein P."/>
            <person name="Dubchak I."/>
            <person name="Goodstein D."/>
            <person name="Hornick L."/>
            <person name="Huang Y.W."/>
            <person name="Jhaveri J."/>
            <person name="Luo Y."/>
            <person name="Martinez D."/>
            <person name="Ngau W.C."/>
            <person name="Otillar B."/>
            <person name="Poliakov A."/>
            <person name="Porter A."/>
            <person name="Szajkowski L."/>
            <person name="Werner G."/>
            <person name="Zhou K."/>
            <person name="Grigoriev I.V."/>
            <person name="Rokhsar D.S."/>
            <person name="Grossman A.R."/>
        </authorList>
    </citation>
    <scope>NUCLEOTIDE SEQUENCE [LARGE SCALE GENOMIC DNA]</scope>
    <source>
        <strain evidence="4">CC-503</strain>
    </source>
</reference>
<dbReference type="GO" id="GO:0071944">
    <property type="term" value="C:cell periphery"/>
    <property type="evidence" value="ECO:0000318"/>
    <property type="project" value="GO_Central"/>
</dbReference>